<name>A0A1J4QCB2_9GAMM</name>
<dbReference type="SUPFAM" id="SSF141868">
    <property type="entry name" value="EAL domain-like"/>
    <property type="match status" value="1"/>
</dbReference>
<sequence length="708" mass="79979">MSLVELSTVDFKRYLHYAASQLPQLQEWLVQDRNGMVLEASDSPESLDPDWFTRLPPGPDHAEEWVQQQGDKTVITHVIKTDNDIVWAKLYLALYGNIDEALKVSRFIRDSLNHEIALLYELNSMATELSDRYEELHLIYDIDTQPLSYEKSQSAIKQLVRNCVDYLSVDFAYLWLPRQKVEIVQGADQPKRDEFQYAMSGCRQYFLDHIAVSGEAFVVNSFGELARHGYDCELPYKITLCPIKSQEENAIGFLMLAKMMNKNDFTNSDRNLLMAMAGKVTKAILSIYDDKTGLVKHEGFGHQLQRALEAKQNQSFHHSLILVNIDKFSVINDIMGFAEGDRLLLRVTRILNACIRNSDSLARLTGNTFALLLPNCSMQDAQRVAQKIIDDIGSLCVTNGEQHQNISCRIALSGIKHENQSVDRLLSNLNIALDIAREQGGNRLQICNQYDTEQAARSGAMRWIGRIQEALRSNRFVPYFQPIVPLHPDGTTESHGEILLRYIDDSGAVIAPGEFMPAAEHYHLMPAIDLRVIELVLEQLPRDTSGLWSINLSGQSISEPDFVKKIIERIHAHGIDPSRLCFEVTETTAIRSLTDAKHFIAELRAMGCSISLDDFGTGLSSFSYLRELNIDYLKIDGSFVRAMVQDPTAHIMVKAIHKVGQSMGLKTIAEFVETDDLRQQLVDIGIDYGQGYLFSKPIPLADFLKQGY</sequence>
<gene>
    <name evidence="3" type="ORF">BFR47_05165</name>
</gene>
<dbReference type="PROSITE" id="PS50883">
    <property type="entry name" value="EAL"/>
    <property type="match status" value="1"/>
</dbReference>
<protein>
    <recommendedName>
        <fullName evidence="5">Diguanylate phosphodiesterase</fullName>
    </recommendedName>
</protein>
<dbReference type="Pfam" id="PF00990">
    <property type="entry name" value="GGDEF"/>
    <property type="match status" value="1"/>
</dbReference>
<dbReference type="PANTHER" id="PTHR33121">
    <property type="entry name" value="CYCLIC DI-GMP PHOSPHODIESTERASE PDEF"/>
    <property type="match status" value="1"/>
</dbReference>
<evidence type="ECO:0000259" key="1">
    <source>
        <dbReference type="PROSITE" id="PS50883"/>
    </source>
</evidence>
<dbReference type="SMART" id="SM00052">
    <property type="entry name" value="EAL"/>
    <property type="match status" value="1"/>
</dbReference>
<dbReference type="SMART" id="SM00267">
    <property type="entry name" value="GGDEF"/>
    <property type="match status" value="1"/>
</dbReference>
<evidence type="ECO:0000259" key="2">
    <source>
        <dbReference type="PROSITE" id="PS50887"/>
    </source>
</evidence>
<dbReference type="PROSITE" id="PS50887">
    <property type="entry name" value="GGDEF"/>
    <property type="match status" value="1"/>
</dbReference>
<dbReference type="InterPro" id="IPR029787">
    <property type="entry name" value="Nucleotide_cyclase"/>
</dbReference>
<dbReference type="EMBL" id="MDKE01000055">
    <property type="protein sequence ID" value="OIN05579.1"/>
    <property type="molecule type" value="Genomic_DNA"/>
</dbReference>
<dbReference type="CDD" id="cd01949">
    <property type="entry name" value="GGDEF"/>
    <property type="match status" value="1"/>
</dbReference>
<proteinExistence type="predicted"/>
<organism evidence="3 4">
    <name type="scientific">Oceanisphaera psychrotolerans</name>
    <dbReference type="NCBI Taxonomy" id="1414654"/>
    <lineage>
        <taxon>Bacteria</taxon>
        <taxon>Pseudomonadati</taxon>
        <taxon>Pseudomonadota</taxon>
        <taxon>Gammaproteobacteria</taxon>
        <taxon>Aeromonadales</taxon>
        <taxon>Aeromonadaceae</taxon>
        <taxon>Oceanisphaera</taxon>
    </lineage>
</organism>
<dbReference type="Gene3D" id="3.30.450.40">
    <property type="match status" value="1"/>
</dbReference>
<dbReference type="AlphaFoldDB" id="A0A1J4QCB2"/>
<dbReference type="GO" id="GO:0071111">
    <property type="term" value="F:cyclic-guanylate-specific phosphodiesterase activity"/>
    <property type="evidence" value="ECO:0007669"/>
    <property type="project" value="InterPro"/>
</dbReference>
<dbReference type="CDD" id="cd01948">
    <property type="entry name" value="EAL"/>
    <property type="match status" value="1"/>
</dbReference>
<evidence type="ECO:0000313" key="4">
    <source>
        <dbReference type="Proteomes" id="UP000243073"/>
    </source>
</evidence>
<dbReference type="InterPro" id="IPR001633">
    <property type="entry name" value="EAL_dom"/>
</dbReference>
<dbReference type="PANTHER" id="PTHR33121:SF23">
    <property type="entry name" value="CYCLIC DI-GMP PHOSPHODIESTERASE PDEB"/>
    <property type="match status" value="1"/>
</dbReference>
<dbReference type="InterPro" id="IPR000160">
    <property type="entry name" value="GGDEF_dom"/>
</dbReference>
<evidence type="ECO:0000313" key="3">
    <source>
        <dbReference type="EMBL" id="OIN05579.1"/>
    </source>
</evidence>
<dbReference type="Gene3D" id="3.20.20.450">
    <property type="entry name" value="EAL domain"/>
    <property type="match status" value="1"/>
</dbReference>
<dbReference type="STRING" id="1414654.BFR47_05165"/>
<dbReference type="InterPro" id="IPR043128">
    <property type="entry name" value="Rev_trsase/Diguanyl_cyclase"/>
</dbReference>
<dbReference type="NCBIfam" id="TIGR00254">
    <property type="entry name" value="GGDEF"/>
    <property type="match status" value="1"/>
</dbReference>
<dbReference type="Pfam" id="PF00563">
    <property type="entry name" value="EAL"/>
    <property type="match status" value="1"/>
</dbReference>
<dbReference type="RefSeq" id="WP_071473788.1">
    <property type="nucleotide sequence ID" value="NZ_MDKE01000055.1"/>
</dbReference>
<feature type="domain" description="GGDEF" evidence="2">
    <location>
        <begin position="316"/>
        <end position="449"/>
    </location>
</feature>
<dbReference type="Gene3D" id="3.30.70.270">
    <property type="match status" value="1"/>
</dbReference>
<dbReference type="SUPFAM" id="SSF55781">
    <property type="entry name" value="GAF domain-like"/>
    <property type="match status" value="1"/>
</dbReference>
<comment type="caution">
    <text evidence="3">The sequence shown here is derived from an EMBL/GenBank/DDBJ whole genome shotgun (WGS) entry which is preliminary data.</text>
</comment>
<evidence type="ECO:0008006" key="5">
    <source>
        <dbReference type="Google" id="ProtNLM"/>
    </source>
</evidence>
<feature type="domain" description="EAL" evidence="1">
    <location>
        <begin position="460"/>
        <end position="708"/>
    </location>
</feature>
<dbReference type="InterPro" id="IPR035919">
    <property type="entry name" value="EAL_sf"/>
</dbReference>
<dbReference type="OrthoDB" id="9787514at2"/>
<reference evidence="3 4" key="1">
    <citation type="submission" date="2016-07" db="EMBL/GenBank/DDBJ databases">
        <title>Draft Genome Sequence of Oceanisphaera psychrotolerans, isolated from coastal sediment samples.</title>
        <authorList>
            <person name="Zhuo S."/>
            <person name="Ruan Z."/>
        </authorList>
    </citation>
    <scope>NUCLEOTIDE SEQUENCE [LARGE SCALE GENOMIC DNA]</scope>
    <source>
        <strain evidence="3 4">LAM-WHM-ZC</strain>
    </source>
</reference>
<dbReference type="InterPro" id="IPR050706">
    <property type="entry name" value="Cyclic-di-GMP_PDE-like"/>
</dbReference>
<dbReference type="SUPFAM" id="SSF55073">
    <property type="entry name" value="Nucleotide cyclase"/>
    <property type="match status" value="1"/>
</dbReference>
<dbReference type="Proteomes" id="UP000243073">
    <property type="component" value="Unassembled WGS sequence"/>
</dbReference>
<dbReference type="InterPro" id="IPR029016">
    <property type="entry name" value="GAF-like_dom_sf"/>
</dbReference>
<accession>A0A1J4QCB2</accession>
<keyword evidence="4" id="KW-1185">Reference proteome</keyword>